<evidence type="ECO:0000313" key="2">
    <source>
        <dbReference type="EMBL" id="ELW71915.1"/>
    </source>
</evidence>
<protein>
    <submittedName>
        <fullName evidence="2">Uncharacterized protein</fullName>
    </submittedName>
</protein>
<dbReference type="EMBL" id="KB320452">
    <property type="protein sequence ID" value="ELW71915.1"/>
    <property type="molecule type" value="Genomic_DNA"/>
</dbReference>
<dbReference type="InParanoid" id="L9L9Y7"/>
<feature type="compositionally biased region" description="Basic and acidic residues" evidence="1">
    <location>
        <begin position="53"/>
        <end position="72"/>
    </location>
</feature>
<reference evidence="3" key="1">
    <citation type="submission" date="2012-07" db="EMBL/GenBank/DDBJ databases">
        <title>Genome of the Chinese tree shrew, a rising model animal genetically related to primates.</title>
        <authorList>
            <person name="Zhang G."/>
            <person name="Fan Y."/>
            <person name="Yao Y."/>
            <person name="Huang Z."/>
        </authorList>
    </citation>
    <scope>NUCLEOTIDE SEQUENCE [LARGE SCALE GENOMIC DNA]</scope>
</reference>
<feature type="compositionally biased region" description="Basic and acidic residues" evidence="1">
    <location>
        <begin position="23"/>
        <end position="40"/>
    </location>
</feature>
<keyword evidence="3" id="KW-1185">Reference proteome</keyword>
<proteinExistence type="predicted"/>
<reference evidence="3" key="2">
    <citation type="journal article" date="2013" name="Nat. Commun.">
        <title>Genome of the Chinese tree shrew.</title>
        <authorList>
            <person name="Fan Y."/>
            <person name="Huang Z.Y."/>
            <person name="Cao C.C."/>
            <person name="Chen C.S."/>
            <person name="Chen Y.X."/>
            <person name="Fan D.D."/>
            <person name="He J."/>
            <person name="Hou H.L."/>
            <person name="Hu L."/>
            <person name="Hu X.T."/>
            <person name="Jiang X.T."/>
            <person name="Lai R."/>
            <person name="Lang Y.S."/>
            <person name="Liang B."/>
            <person name="Liao S.G."/>
            <person name="Mu D."/>
            <person name="Ma Y.Y."/>
            <person name="Niu Y.Y."/>
            <person name="Sun X.Q."/>
            <person name="Xia J.Q."/>
            <person name="Xiao J."/>
            <person name="Xiong Z.Q."/>
            <person name="Xu L."/>
            <person name="Yang L."/>
            <person name="Zhang Y."/>
            <person name="Zhao W."/>
            <person name="Zhao X.D."/>
            <person name="Zheng Y.T."/>
            <person name="Zhou J.M."/>
            <person name="Zhu Y.B."/>
            <person name="Zhang G.J."/>
            <person name="Wang J."/>
            <person name="Yao Y.G."/>
        </authorList>
    </citation>
    <scope>NUCLEOTIDE SEQUENCE [LARGE SCALE GENOMIC DNA]</scope>
</reference>
<evidence type="ECO:0000256" key="1">
    <source>
        <dbReference type="SAM" id="MobiDB-lite"/>
    </source>
</evidence>
<accession>L9L9Y7</accession>
<dbReference type="Proteomes" id="UP000011518">
    <property type="component" value="Unassembled WGS sequence"/>
</dbReference>
<name>L9L9Y7_TUPCH</name>
<dbReference type="AlphaFoldDB" id="L9L9Y7"/>
<sequence length="97" mass="10752">MSSPVLLRRNSSRQGLENLLRTAEGDMAPRDTVSDSERLSRGPCSVAVSDTEEDRKIHVCDAQSEQREEQKAQGKRTTATLGSNREDELRGRRGPAL</sequence>
<evidence type="ECO:0000313" key="3">
    <source>
        <dbReference type="Proteomes" id="UP000011518"/>
    </source>
</evidence>
<feature type="region of interest" description="Disordered" evidence="1">
    <location>
        <begin position="19"/>
        <end position="97"/>
    </location>
</feature>
<organism evidence="2 3">
    <name type="scientific">Tupaia chinensis</name>
    <name type="common">Chinese tree shrew</name>
    <name type="synonym">Tupaia belangeri chinensis</name>
    <dbReference type="NCBI Taxonomy" id="246437"/>
    <lineage>
        <taxon>Eukaryota</taxon>
        <taxon>Metazoa</taxon>
        <taxon>Chordata</taxon>
        <taxon>Craniata</taxon>
        <taxon>Vertebrata</taxon>
        <taxon>Euteleostomi</taxon>
        <taxon>Mammalia</taxon>
        <taxon>Eutheria</taxon>
        <taxon>Euarchontoglires</taxon>
        <taxon>Scandentia</taxon>
        <taxon>Tupaiidae</taxon>
        <taxon>Tupaia</taxon>
    </lineage>
</organism>
<gene>
    <name evidence="2" type="ORF">TREES_T100008521</name>
</gene>